<keyword evidence="8" id="KW-1185">Reference proteome</keyword>
<keyword evidence="2 4" id="KW-0862">Zinc</keyword>
<organism evidence="7 8">
    <name type="scientific">Penicillium cosmopolitanum</name>
    <dbReference type="NCBI Taxonomy" id="1131564"/>
    <lineage>
        <taxon>Eukaryota</taxon>
        <taxon>Fungi</taxon>
        <taxon>Dikarya</taxon>
        <taxon>Ascomycota</taxon>
        <taxon>Pezizomycotina</taxon>
        <taxon>Eurotiomycetes</taxon>
        <taxon>Eurotiomycetidae</taxon>
        <taxon>Eurotiales</taxon>
        <taxon>Aspergillaceae</taxon>
        <taxon>Penicillium</taxon>
    </lineage>
</organism>
<dbReference type="InterPro" id="IPR050129">
    <property type="entry name" value="Zn_alcohol_dh"/>
</dbReference>
<dbReference type="InterPro" id="IPR002328">
    <property type="entry name" value="ADH_Zn_CS"/>
</dbReference>
<evidence type="ECO:0000256" key="3">
    <source>
        <dbReference type="ARBA" id="ARBA00023002"/>
    </source>
</evidence>
<sequence>MNGSNHFDLPPSMRALEYSEARKFSIVEKSLPTIREHDVLIKVKASGICGTDLHIHDGEFGAQFPLVPGHETVGVVAAFGSKVQDFNIGDRVVADNSELCGHCHYCRRGKELFCENFIAHGVMVDGGFAEYASYPANRVFKFKNLSDVDATLLEPAACAAHGLDKIAPQMGSSVLLFGAGPTGLILAQLLRQNGGCHTVIAAPAGLKMELARSLNAADEFVELPRDAQAAATKMEELRSKNPYGFDIVVEATGNAKILENAIKFVTKGGKLVVYGVYGEDDRVSLPPNKIFKEEINLIGSFSQTYKFPAAINYLDGKRIHVSGIVNKTFKLEEWQDCLDAMKNKSVIKAALVFD</sequence>
<dbReference type="RefSeq" id="XP_056490878.1">
    <property type="nucleotide sequence ID" value="XM_056628144.1"/>
</dbReference>
<protein>
    <recommendedName>
        <fullName evidence="9">Enoyl reductase (ER) domain-containing protein</fullName>
    </recommendedName>
</protein>
<feature type="domain" description="Alcohol dehydrogenase-like C-terminal" evidence="5">
    <location>
        <begin position="181"/>
        <end position="312"/>
    </location>
</feature>
<dbReference type="EMBL" id="JAPZBU010000005">
    <property type="protein sequence ID" value="KAJ5403636.1"/>
    <property type="molecule type" value="Genomic_DNA"/>
</dbReference>
<dbReference type="AlphaFoldDB" id="A0A9W9W558"/>
<keyword evidence="1 4" id="KW-0479">Metal-binding</keyword>
<reference evidence="7" key="2">
    <citation type="journal article" date="2023" name="IMA Fungus">
        <title>Comparative genomic study of the Penicillium genus elucidates a diverse pangenome and 15 lateral gene transfer events.</title>
        <authorList>
            <person name="Petersen C."/>
            <person name="Sorensen T."/>
            <person name="Nielsen M.R."/>
            <person name="Sondergaard T.E."/>
            <person name="Sorensen J.L."/>
            <person name="Fitzpatrick D.A."/>
            <person name="Frisvad J.C."/>
            <person name="Nielsen K.L."/>
        </authorList>
    </citation>
    <scope>NUCLEOTIDE SEQUENCE</scope>
    <source>
        <strain evidence="7">IBT 29677</strain>
    </source>
</reference>
<reference evidence="7" key="1">
    <citation type="submission" date="2022-12" db="EMBL/GenBank/DDBJ databases">
        <authorList>
            <person name="Petersen C."/>
        </authorList>
    </citation>
    <scope>NUCLEOTIDE SEQUENCE</scope>
    <source>
        <strain evidence="7">IBT 29677</strain>
    </source>
</reference>
<evidence type="ECO:0000259" key="5">
    <source>
        <dbReference type="Pfam" id="PF00107"/>
    </source>
</evidence>
<dbReference type="Gene3D" id="3.40.50.720">
    <property type="entry name" value="NAD(P)-binding Rossmann-like Domain"/>
    <property type="match status" value="1"/>
</dbReference>
<dbReference type="SUPFAM" id="SSF51735">
    <property type="entry name" value="NAD(P)-binding Rossmann-fold domains"/>
    <property type="match status" value="1"/>
</dbReference>
<evidence type="ECO:0000256" key="2">
    <source>
        <dbReference type="ARBA" id="ARBA00022833"/>
    </source>
</evidence>
<dbReference type="GeneID" id="81367124"/>
<gene>
    <name evidence="7" type="ORF">N7509_003507</name>
</gene>
<dbReference type="Proteomes" id="UP001147747">
    <property type="component" value="Unassembled WGS sequence"/>
</dbReference>
<evidence type="ECO:0008006" key="9">
    <source>
        <dbReference type="Google" id="ProtNLM"/>
    </source>
</evidence>
<dbReference type="OrthoDB" id="256333at2759"/>
<dbReference type="PANTHER" id="PTHR43401">
    <property type="entry name" value="L-THREONINE 3-DEHYDROGENASE"/>
    <property type="match status" value="1"/>
</dbReference>
<dbReference type="PANTHER" id="PTHR43401:SF2">
    <property type="entry name" value="L-THREONINE 3-DEHYDROGENASE"/>
    <property type="match status" value="1"/>
</dbReference>
<dbReference type="InterPro" id="IPR036291">
    <property type="entry name" value="NAD(P)-bd_dom_sf"/>
</dbReference>
<name>A0A9W9W558_9EURO</name>
<proteinExistence type="inferred from homology"/>
<dbReference type="Gene3D" id="3.90.180.10">
    <property type="entry name" value="Medium-chain alcohol dehydrogenases, catalytic domain"/>
    <property type="match status" value="1"/>
</dbReference>
<comment type="caution">
    <text evidence="7">The sequence shown here is derived from an EMBL/GenBank/DDBJ whole genome shotgun (WGS) entry which is preliminary data.</text>
</comment>
<evidence type="ECO:0000313" key="7">
    <source>
        <dbReference type="EMBL" id="KAJ5403636.1"/>
    </source>
</evidence>
<dbReference type="SUPFAM" id="SSF50129">
    <property type="entry name" value="GroES-like"/>
    <property type="match status" value="1"/>
</dbReference>
<dbReference type="Pfam" id="PF08240">
    <property type="entry name" value="ADH_N"/>
    <property type="match status" value="1"/>
</dbReference>
<dbReference type="Pfam" id="PF00107">
    <property type="entry name" value="ADH_zinc_N"/>
    <property type="match status" value="1"/>
</dbReference>
<dbReference type="GO" id="GO:0016491">
    <property type="term" value="F:oxidoreductase activity"/>
    <property type="evidence" value="ECO:0007669"/>
    <property type="project" value="UniProtKB-KW"/>
</dbReference>
<accession>A0A9W9W558</accession>
<dbReference type="PROSITE" id="PS00059">
    <property type="entry name" value="ADH_ZINC"/>
    <property type="match status" value="1"/>
</dbReference>
<feature type="domain" description="Alcohol dehydrogenase-like N-terminal" evidence="6">
    <location>
        <begin position="36"/>
        <end position="142"/>
    </location>
</feature>
<dbReference type="CDD" id="cd08234">
    <property type="entry name" value="threonine_DH_like"/>
    <property type="match status" value="1"/>
</dbReference>
<keyword evidence="3" id="KW-0560">Oxidoreductase</keyword>
<comment type="similarity">
    <text evidence="4">Belongs to the zinc-containing alcohol dehydrogenase family.</text>
</comment>
<evidence type="ECO:0000313" key="8">
    <source>
        <dbReference type="Proteomes" id="UP001147747"/>
    </source>
</evidence>
<evidence type="ECO:0000259" key="6">
    <source>
        <dbReference type="Pfam" id="PF08240"/>
    </source>
</evidence>
<dbReference type="GO" id="GO:0008270">
    <property type="term" value="F:zinc ion binding"/>
    <property type="evidence" value="ECO:0007669"/>
    <property type="project" value="InterPro"/>
</dbReference>
<dbReference type="InterPro" id="IPR013154">
    <property type="entry name" value="ADH-like_N"/>
</dbReference>
<evidence type="ECO:0000256" key="4">
    <source>
        <dbReference type="RuleBase" id="RU361277"/>
    </source>
</evidence>
<dbReference type="InterPro" id="IPR013149">
    <property type="entry name" value="ADH-like_C"/>
</dbReference>
<evidence type="ECO:0000256" key="1">
    <source>
        <dbReference type="ARBA" id="ARBA00022723"/>
    </source>
</evidence>
<comment type="cofactor">
    <cofactor evidence="4">
        <name>Zn(2+)</name>
        <dbReference type="ChEBI" id="CHEBI:29105"/>
    </cofactor>
</comment>
<dbReference type="InterPro" id="IPR011032">
    <property type="entry name" value="GroES-like_sf"/>
</dbReference>